<sequence>MNDLAAVPVLRHPLVTLVPLAHEHADDLEAAAADGLHERAWYTSVPGPGEVPAEIERRLALQAHGRMAPWAIVVGETAVGMTTFMHLEPETPRLEIGSTWLASAQQGTGVNAAMKLLLLERAFDVLGCVAVELRTHAHNHQSRAAIARLGAHQDGILRSHLRHRGLLRDTVVFSILAGEWPMVRRGLEARLARPRG</sequence>
<evidence type="ECO:0000313" key="3">
    <source>
        <dbReference type="Proteomes" id="UP000626982"/>
    </source>
</evidence>
<reference evidence="3" key="1">
    <citation type="journal article" date="2019" name="Int. J. Syst. Evol. Microbiol.">
        <title>The Global Catalogue of Microorganisms (GCM) 10K type strain sequencing project: providing services to taxonomists for standard genome sequencing and annotation.</title>
        <authorList>
            <consortium name="The Broad Institute Genomics Platform"/>
            <consortium name="The Broad Institute Genome Sequencing Center for Infectious Disease"/>
            <person name="Wu L."/>
            <person name="Ma J."/>
        </authorList>
    </citation>
    <scope>NUCLEOTIDE SEQUENCE [LARGE SCALE GENOMIC DNA]</scope>
    <source>
        <strain evidence="3">CGMCC 1.6960</strain>
    </source>
</reference>
<accession>A0ABQ2KNZ4</accession>
<comment type="caution">
    <text evidence="2">The sequence shown here is derived from an EMBL/GenBank/DDBJ whole genome shotgun (WGS) entry which is preliminary data.</text>
</comment>
<dbReference type="PANTHER" id="PTHR43610">
    <property type="entry name" value="BLL6696 PROTEIN"/>
    <property type="match status" value="1"/>
</dbReference>
<feature type="domain" description="N-acetyltransferase" evidence="1">
    <location>
        <begin position="15"/>
        <end position="178"/>
    </location>
</feature>
<dbReference type="InterPro" id="IPR016181">
    <property type="entry name" value="Acyl_CoA_acyltransferase"/>
</dbReference>
<dbReference type="Gene3D" id="3.40.630.30">
    <property type="match status" value="1"/>
</dbReference>
<dbReference type="PANTHER" id="PTHR43610:SF1">
    <property type="entry name" value="N-ACETYLTRANSFERASE DOMAIN-CONTAINING PROTEIN"/>
    <property type="match status" value="1"/>
</dbReference>
<proteinExistence type="predicted"/>
<gene>
    <name evidence="2" type="ORF">GCM10010968_25130</name>
</gene>
<dbReference type="SUPFAM" id="SSF55729">
    <property type="entry name" value="Acyl-CoA N-acyltransferases (Nat)"/>
    <property type="match status" value="1"/>
</dbReference>
<evidence type="ECO:0000259" key="1">
    <source>
        <dbReference type="PROSITE" id="PS51186"/>
    </source>
</evidence>
<dbReference type="Pfam" id="PF13302">
    <property type="entry name" value="Acetyltransf_3"/>
    <property type="match status" value="1"/>
</dbReference>
<dbReference type="InterPro" id="IPR000182">
    <property type="entry name" value="GNAT_dom"/>
</dbReference>
<name>A0ABQ2KNZ4_9MICO</name>
<evidence type="ECO:0000313" key="2">
    <source>
        <dbReference type="EMBL" id="GGN88973.1"/>
    </source>
</evidence>
<dbReference type="Proteomes" id="UP000626982">
    <property type="component" value="Unassembled WGS sequence"/>
</dbReference>
<organism evidence="2 3">
    <name type="scientific">Agrococcus terreus</name>
    <dbReference type="NCBI Taxonomy" id="574649"/>
    <lineage>
        <taxon>Bacteria</taxon>
        <taxon>Bacillati</taxon>
        <taxon>Actinomycetota</taxon>
        <taxon>Actinomycetes</taxon>
        <taxon>Micrococcales</taxon>
        <taxon>Microbacteriaceae</taxon>
        <taxon>Agrococcus</taxon>
    </lineage>
</organism>
<dbReference type="EMBL" id="BMLM01000002">
    <property type="protein sequence ID" value="GGN88973.1"/>
    <property type="molecule type" value="Genomic_DNA"/>
</dbReference>
<dbReference type="PROSITE" id="PS51186">
    <property type="entry name" value="GNAT"/>
    <property type="match status" value="1"/>
</dbReference>
<protein>
    <submittedName>
        <fullName evidence="2">GCN5 family N-acetyltransferase</fullName>
    </submittedName>
</protein>
<keyword evidence="3" id="KW-1185">Reference proteome</keyword>